<proteinExistence type="predicted"/>
<gene>
    <name evidence="2" type="ORF">KHLLAP_LOCUS8587</name>
</gene>
<sequence length="182" mass="19410">MAGETNPRSPTKGEGSSEPNRTVGPDGSSQTNKNANEAATGFRSIVTMLEELSLIAISDHLPKDKDPAREPDTATAANAIVLQSSKRDAIERRLDQLRQQAGSNTPDEPVDSLMRRLGAAYLLADASPLAQHGWIKDFLDGGRCGQAGREGRRAARDGGLFGLEIHGIHEFESGRDAECCGS</sequence>
<accession>A0AAI8VNF0</accession>
<evidence type="ECO:0000256" key="1">
    <source>
        <dbReference type="SAM" id="MobiDB-lite"/>
    </source>
</evidence>
<name>A0AAI8VNF0_9PEZI</name>
<reference evidence="2" key="1">
    <citation type="submission" date="2023-10" db="EMBL/GenBank/DDBJ databases">
        <authorList>
            <person name="Hackl T."/>
        </authorList>
    </citation>
    <scope>NUCLEOTIDE SEQUENCE</scope>
</reference>
<keyword evidence="3" id="KW-1185">Reference proteome</keyword>
<organism evidence="2 3">
    <name type="scientific">Anthostomella pinea</name>
    <dbReference type="NCBI Taxonomy" id="933095"/>
    <lineage>
        <taxon>Eukaryota</taxon>
        <taxon>Fungi</taxon>
        <taxon>Dikarya</taxon>
        <taxon>Ascomycota</taxon>
        <taxon>Pezizomycotina</taxon>
        <taxon>Sordariomycetes</taxon>
        <taxon>Xylariomycetidae</taxon>
        <taxon>Xylariales</taxon>
        <taxon>Xylariaceae</taxon>
        <taxon>Anthostomella</taxon>
    </lineage>
</organism>
<dbReference type="Proteomes" id="UP001295740">
    <property type="component" value="Unassembled WGS sequence"/>
</dbReference>
<evidence type="ECO:0000313" key="2">
    <source>
        <dbReference type="EMBL" id="CAJ2508119.1"/>
    </source>
</evidence>
<feature type="compositionally biased region" description="Polar residues" evidence="1">
    <location>
        <begin position="27"/>
        <end position="37"/>
    </location>
</feature>
<comment type="caution">
    <text evidence="2">The sequence shown here is derived from an EMBL/GenBank/DDBJ whole genome shotgun (WGS) entry which is preliminary data.</text>
</comment>
<dbReference type="AlphaFoldDB" id="A0AAI8VNF0"/>
<dbReference type="EMBL" id="CAUWAG010000010">
    <property type="protein sequence ID" value="CAJ2508119.1"/>
    <property type="molecule type" value="Genomic_DNA"/>
</dbReference>
<protein>
    <submittedName>
        <fullName evidence="2">Uu.00g093050.m01.CDS01</fullName>
    </submittedName>
</protein>
<evidence type="ECO:0000313" key="3">
    <source>
        <dbReference type="Proteomes" id="UP001295740"/>
    </source>
</evidence>
<feature type="region of interest" description="Disordered" evidence="1">
    <location>
        <begin position="1"/>
        <end position="38"/>
    </location>
</feature>